<proteinExistence type="predicted"/>
<dbReference type="EMBL" id="CP002098">
    <property type="protein sequence ID" value="ADM27478.1"/>
    <property type="molecule type" value="Genomic_DNA"/>
</dbReference>
<reference evidence="2 3" key="1">
    <citation type="journal article" date="2010" name="Stand. Genomic Sci.">
        <title>Complete genome sequence of Ignisphaera aggregans type strain (AQ1.S1).</title>
        <authorList>
            <person name="Goker M."/>
            <person name="Held B."/>
            <person name="Lapidus A."/>
            <person name="Nolan M."/>
            <person name="Spring S."/>
            <person name="Yasawong M."/>
            <person name="Lucas S."/>
            <person name="Glavina Del Rio T."/>
            <person name="Tice H."/>
            <person name="Cheng J.F."/>
            <person name="Goodwin L."/>
            <person name="Tapia R."/>
            <person name="Pitluck S."/>
            <person name="Liolios K."/>
            <person name="Ivanova N."/>
            <person name="Mavromatis K."/>
            <person name="Mikhailova N."/>
            <person name="Pati A."/>
            <person name="Chen A."/>
            <person name="Palaniappan K."/>
            <person name="Brambilla E."/>
            <person name="Land M."/>
            <person name="Hauser L."/>
            <person name="Chang Y.J."/>
            <person name="Jeffries C.D."/>
            <person name="Brettin T."/>
            <person name="Detter J.C."/>
            <person name="Han C."/>
            <person name="Rohde M."/>
            <person name="Sikorski J."/>
            <person name="Woyke T."/>
            <person name="Bristow J."/>
            <person name="Eisen J.A."/>
            <person name="Markowitz V."/>
            <person name="Hugenholtz P."/>
            <person name="Kyrpides N.C."/>
            <person name="Klenk H.P."/>
        </authorList>
    </citation>
    <scope>NUCLEOTIDE SEQUENCE [LARGE SCALE GENOMIC DNA]</scope>
    <source>
        <strain evidence="3">DSM 17230 / JCM 13409 / AQ1.S1</strain>
    </source>
</reference>
<accession>E0SSS8</accession>
<organism evidence="2 3">
    <name type="scientific">Ignisphaera aggregans (strain DSM 17230 / JCM 13409 / AQ1.S1)</name>
    <dbReference type="NCBI Taxonomy" id="583356"/>
    <lineage>
        <taxon>Archaea</taxon>
        <taxon>Thermoproteota</taxon>
        <taxon>Thermoprotei</taxon>
        <taxon>Desulfurococcales</taxon>
        <taxon>Desulfurococcaceae</taxon>
        <taxon>Ignisphaera</taxon>
    </lineage>
</organism>
<dbReference type="GO" id="GO:0032259">
    <property type="term" value="P:methylation"/>
    <property type="evidence" value="ECO:0007669"/>
    <property type="project" value="UniProtKB-KW"/>
</dbReference>
<evidence type="ECO:0000259" key="1">
    <source>
        <dbReference type="Pfam" id="PF13649"/>
    </source>
</evidence>
<gene>
    <name evidence="2" type="ordered locus">Igag_0645</name>
</gene>
<protein>
    <submittedName>
        <fullName evidence="2">Methyltransferase type 12</fullName>
    </submittedName>
</protein>
<dbReference type="Pfam" id="PF13649">
    <property type="entry name" value="Methyltransf_25"/>
    <property type="match status" value="1"/>
</dbReference>
<evidence type="ECO:0000313" key="2">
    <source>
        <dbReference type="EMBL" id="ADM27478.1"/>
    </source>
</evidence>
<dbReference type="Gene3D" id="3.40.50.150">
    <property type="entry name" value="Vaccinia Virus protein VP39"/>
    <property type="match status" value="1"/>
</dbReference>
<keyword evidence="2" id="KW-0808">Transferase</keyword>
<dbReference type="Proteomes" id="UP000001304">
    <property type="component" value="Chromosome"/>
</dbReference>
<dbReference type="AlphaFoldDB" id="E0SSS8"/>
<dbReference type="SUPFAM" id="SSF53335">
    <property type="entry name" value="S-adenosyl-L-methionine-dependent methyltransferases"/>
    <property type="match status" value="1"/>
</dbReference>
<sequence>MRVCRYIFVSAILIHGGYMESLYMEKLYRLFPWPENPYEEEGRARYQEALEYMARVVEHGWIRERVGDRDRISIVEYCSGTGIGGIALARILREKYGVAIDLLLIDLRRSALEIAKRFSREELGFEVDTLVADVTKDIDLGKKFDIALLWGLTTPHFSPWNYIKFLSNVARSLSDKGIYIYEEGDRMYSILLLRGYKDVVSESSRNRIVLTIHRDYSPLTGYITRTIYDFIGHEYTDLKLYFWGLADSMAFTWIFFRDIDFIPLRSSYSGVAVAVDPRRDIRYEDYLYAKPRVLEKEDL</sequence>
<dbReference type="HOGENOM" id="CLU_084121_0_0_2"/>
<evidence type="ECO:0000313" key="3">
    <source>
        <dbReference type="Proteomes" id="UP000001304"/>
    </source>
</evidence>
<dbReference type="CDD" id="cd02440">
    <property type="entry name" value="AdoMet_MTases"/>
    <property type="match status" value="1"/>
</dbReference>
<dbReference type="KEGG" id="iag:Igag_0645"/>
<keyword evidence="3" id="KW-1185">Reference proteome</keyword>
<dbReference type="GO" id="GO:0008168">
    <property type="term" value="F:methyltransferase activity"/>
    <property type="evidence" value="ECO:0007669"/>
    <property type="project" value="UniProtKB-KW"/>
</dbReference>
<dbReference type="STRING" id="583356.Igag_0645"/>
<dbReference type="BioCyc" id="IAGG583356:GHAH-644-MONOMER"/>
<name>E0SSS8_IGNAA</name>
<feature type="domain" description="Methyltransferase" evidence="1">
    <location>
        <begin position="74"/>
        <end position="177"/>
    </location>
</feature>
<dbReference type="InterPro" id="IPR041698">
    <property type="entry name" value="Methyltransf_25"/>
</dbReference>
<keyword evidence="2" id="KW-0489">Methyltransferase</keyword>
<dbReference type="InterPro" id="IPR029063">
    <property type="entry name" value="SAM-dependent_MTases_sf"/>
</dbReference>